<dbReference type="InterPro" id="IPR022803">
    <property type="entry name" value="Ribosomal_uL5_dom_sf"/>
</dbReference>
<dbReference type="HOGENOM" id="CLU_134829_1_0_2"/>
<reference evidence="2 3" key="1">
    <citation type="submission" date="2014-07" db="EMBL/GenBank/DDBJ databases">
        <title>Methanogenic archaea and the global carbon cycle.</title>
        <authorList>
            <person name="Henriksen J.R."/>
            <person name="Luke J."/>
            <person name="Reinhart S."/>
            <person name="Benedict M.N."/>
            <person name="Youngblut N.D."/>
            <person name="Metcalf M.E."/>
            <person name="Whitaker R.J."/>
            <person name="Metcalf W.W."/>
        </authorList>
    </citation>
    <scope>NUCLEOTIDE SEQUENCE [LARGE SCALE GENOMIC DNA]</scope>
    <source>
        <strain evidence="2 3">LYC</strain>
    </source>
</reference>
<dbReference type="AlphaFoldDB" id="A0A0E3LV78"/>
<dbReference type="InterPro" id="IPR002739">
    <property type="entry name" value="PAB1135-like"/>
</dbReference>
<dbReference type="PATRIC" id="fig|1434114.4.peg.5"/>
<dbReference type="Gene3D" id="3.30.1440.10">
    <property type="match status" value="1"/>
</dbReference>
<dbReference type="RefSeq" id="WP_011033258.1">
    <property type="nucleotide sequence ID" value="NZ_CP009513.1"/>
</dbReference>
<proteinExistence type="inferred from homology"/>
<protein>
    <recommendedName>
        <fullName evidence="1">UPF0201 protein MSMAL_0003</fullName>
    </recommendedName>
</protein>
<dbReference type="HAMAP" id="MF_01112">
    <property type="entry name" value="UPF0201"/>
    <property type="match status" value="1"/>
</dbReference>
<gene>
    <name evidence="2" type="ORF">MSMAL_0003</name>
</gene>
<organism evidence="2 3">
    <name type="scientific">Methanosarcina mazei LYC</name>
    <dbReference type="NCBI Taxonomy" id="1434114"/>
    <lineage>
        <taxon>Archaea</taxon>
        <taxon>Methanobacteriati</taxon>
        <taxon>Methanobacteriota</taxon>
        <taxon>Stenosarchaea group</taxon>
        <taxon>Methanomicrobia</taxon>
        <taxon>Methanosarcinales</taxon>
        <taxon>Methanosarcinaceae</taxon>
        <taxon>Methanosarcina</taxon>
    </lineage>
</organism>
<dbReference type="PANTHER" id="PTHR39652:SF1">
    <property type="entry name" value="UPF0201 PROTEIN TK1335"/>
    <property type="match status" value="1"/>
</dbReference>
<evidence type="ECO:0000313" key="2">
    <source>
        <dbReference type="EMBL" id="AKB66546.1"/>
    </source>
</evidence>
<accession>A0A0E3LV78</accession>
<dbReference type="GeneID" id="24863093"/>
<sequence>MISVNISASVYPTEDPEKVIKAISGLFTGVELQKENFSSPEPEKGISPSFRITGEGGLDLLFTLHGLIRREQIIDSIRNKVFNKGLSSEGLSVSFLLNKQAAFVGIPSVPAEKEPLGSIEVTIRADSSEEMERLFEWLLPLTEEGVPVAEVEMDYVERG</sequence>
<evidence type="ECO:0000313" key="3">
    <source>
        <dbReference type="Proteomes" id="UP000033063"/>
    </source>
</evidence>
<dbReference type="PANTHER" id="PTHR39652">
    <property type="entry name" value="UPF0201 PROTEIN TK1335"/>
    <property type="match status" value="1"/>
</dbReference>
<dbReference type="Pfam" id="PF01877">
    <property type="entry name" value="RNA_binding"/>
    <property type="match status" value="1"/>
</dbReference>
<dbReference type="EMBL" id="CP009513">
    <property type="protein sequence ID" value="AKB66546.1"/>
    <property type="molecule type" value="Genomic_DNA"/>
</dbReference>
<dbReference type="Proteomes" id="UP000033063">
    <property type="component" value="Chromosome"/>
</dbReference>
<dbReference type="SUPFAM" id="SSF55282">
    <property type="entry name" value="RL5-like"/>
    <property type="match status" value="1"/>
</dbReference>
<evidence type="ECO:0000256" key="1">
    <source>
        <dbReference type="HAMAP-Rule" id="MF_01112"/>
    </source>
</evidence>
<comment type="similarity">
    <text evidence="1">Belongs to the UPF0201 family.</text>
</comment>
<name>A0A0E3LV78_METMZ</name>